<dbReference type="Proteomes" id="UP000290253">
    <property type="component" value="Unassembled WGS sequence"/>
</dbReference>
<feature type="transmembrane region" description="Helical" evidence="1">
    <location>
        <begin position="12"/>
        <end position="32"/>
    </location>
</feature>
<proteinExistence type="predicted"/>
<sequence length="79" mass="8581">MIRDRFTPLAILRAFVGASVVLLLCGLFVPALSKVHDFLIGAATGVLIGAFVQLMALDSVTTKDDVHRRESELQSLRLS</sequence>
<evidence type="ECO:0000313" key="3">
    <source>
        <dbReference type="Proteomes" id="UP000290253"/>
    </source>
</evidence>
<evidence type="ECO:0000256" key="1">
    <source>
        <dbReference type="SAM" id="Phobius"/>
    </source>
</evidence>
<accession>A0A4Q1SDQ0</accession>
<keyword evidence="1" id="KW-1133">Transmembrane helix</keyword>
<keyword evidence="3" id="KW-1185">Reference proteome</keyword>
<organism evidence="2 3">
    <name type="scientific">Silvibacterium dinghuense</name>
    <dbReference type="NCBI Taxonomy" id="1560006"/>
    <lineage>
        <taxon>Bacteria</taxon>
        <taxon>Pseudomonadati</taxon>
        <taxon>Acidobacteriota</taxon>
        <taxon>Terriglobia</taxon>
        <taxon>Terriglobales</taxon>
        <taxon>Acidobacteriaceae</taxon>
        <taxon>Silvibacterium</taxon>
    </lineage>
</organism>
<name>A0A4Q1SDQ0_9BACT</name>
<dbReference type="RefSeq" id="WP_129208559.1">
    <property type="nucleotide sequence ID" value="NZ_BMGU01000004.1"/>
</dbReference>
<gene>
    <name evidence="2" type="ORF">ESZ00_12330</name>
</gene>
<keyword evidence="1" id="KW-0472">Membrane</keyword>
<dbReference type="EMBL" id="SDMK01000002">
    <property type="protein sequence ID" value="RXS95362.1"/>
    <property type="molecule type" value="Genomic_DNA"/>
</dbReference>
<evidence type="ECO:0000313" key="2">
    <source>
        <dbReference type="EMBL" id="RXS95362.1"/>
    </source>
</evidence>
<feature type="transmembrane region" description="Helical" evidence="1">
    <location>
        <begin position="38"/>
        <end position="60"/>
    </location>
</feature>
<dbReference type="AlphaFoldDB" id="A0A4Q1SDQ0"/>
<protein>
    <submittedName>
        <fullName evidence="2">Uncharacterized protein</fullName>
    </submittedName>
</protein>
<reference evidence="2 3" key="1">
    <citation type="journal article" date="2016" name="Int. J. Syst. Evol. Microbiol.">
        <title>Acidipila dinghuensis sp. nov., an acidobacterium isolated from forest soil.</title>
        <authorList>
            <person name="Jiang Y.W."/>
            <person name="Wang J."/>
            <person name="Chen M.H."/>
            <person name="Lv Y.Y."/>
            <person name="Qiu L.H."/>
        </authorList>
    </citation>
    <scope>NUCLEOTIDE SEQUENCE [LARGE SCALE GENOMIC DNA]</scope>
    <source>
        <strain evidence="2 3">DHOF10</strain>
    </source>
</reference>
<keyword evidence="1" id="KW-0812">Transmembrane</keyword>
<comment type="caution">
    <text evidence="2">The sequence shown here is derived from an EMBL/GenBank/DDBJ whole genome shotgun (WGS) entry which is preliminary data.</text>
</comment>